<dbReference type="RefSeq" id="WP_082832973.1">
    <property type="nucleotide sequence ID" value="NZ_CP016340.1"/>
</dbReference>
<keyword evidence="1" id="KW-0378">Hydrolase</keyword>
<evidence type="ECO:0000313" key="1">
    <source>
        <dbReference type="EMBL" id="SAI70410.1"/>
    </source>
</evidence>
<dbReference type="STRING" id="123899.SAMEA3906487_02201"/>
<reference evidence="1 2" key="1">
    <citation type="submission" date="2016-04" db="EMBL/GenBank/DDBJ databases">
        <authorList>
            <consortium name="Pathogen Informatics"/>
        </authorList>
    </citation>
    <scope>NUCLEOTIDE SEQUENCE [LARGE SCALE GENOMIC DNA]</scope>
    <source>
        <strain evidence="1 2">H044680328</strain>
    </source>
</reference>
<dbReference type="GeneID" id="56590525"/>
<organism evidence="1 2">
    <name type="scientific">Bordetella trematum</name>
    <dbReference type="NCBI Taxonomy" id="123899"/>
    <lineage>
        <taxon>Bacteria</taxon>
        <taxon>Pseudomonadati</taxon>
        <taxon>Pseudomonadota</taxon>
        <taxon>Betaproteobacteria</taxon>
        <taxon>Burkholderiales</taxon>
        <taxon>Alcaligenaceae</taxon>
        <taxon>Bordetella</taxon>
    </lineage>
</organism>
<dbReference type="SUPFAM" id="SSF53474">
    <property type="entry name" value="alpha/beta-Hydrolases"/>
    <property type="match status" value="1"/>
</dbReference>
<protein>
    <submittedName>
        <fullName evidence="1">Alpha/beta hydrolase family</fullName>
    </submittedName>
</protein>
<dbReference type="eggNOG" id="COG0400">
    <property type="taxonomic scope" value="Bacteria"/>
</dbReference>
<dbReference type="KEGG" id="btrm:SAMEA390648702201"/>
<dbReference type="PANTHER" id="PTHR43194:SF5">
    <property type="entry name" value="PIMELOYL-[ACYL-CARRIER PROTEIN] METHYL ESTER ESTERASE"/>
    <property type="match status" value="1"/>
</dbReference>
<keyword evidence="2" id="KW-1185">Reference proteome</keyword>
<dbReference type="OrthoDB" id="7820973at2"/>
<dbReference type="PATRIC" id="fig|123899.6.peg.2190"/>
<dbReference type="InterPro" id="IPR029058">
    <property type="entry name" value="AB_hydrolase_fold"/>
</dbReference>
<dbReference type="EMBL" id="LT546645">
    <property type="protein sequence ID" value="SAI70410.1"/>
    <property type="molecule type" value="Genomic_DNA"/>
</dbReference>
<name>A0A157NSU0_9BORD</name>
<dbReference type="Proteomes" id="UP000076825">
    <property type="component" value="Chromosome 1"/>
</dbReference>
<dbReference type="InterPro" id="IPR050228">
    <property type="entry name" value="Carboxylesterase_BioH"/>
</dbReference>
<accession>A0A157NSU0</accession>
<proteinExistence type="predicted"/>
<dbReference type="GO" id="GO:0016787">
    <property type="term" value="F:hydrolase activity"/>
    <property type="evidence" value="ECO:0007669"/>
    <property type="project" value="UniProtKB-KW"/>
</dbReference>
<dbReference type="PANTHER" id="PTHR43194">
    <property type="entry name" value="HYDROLASE ALPHA/BETA FOLD FAMILY"/>
    <property type="match status" value="1"/>
</dbReference>
<gene>
    <name evidence="1" type="ORF">SAMEA3906487_02201</name>
</gene>
<dbReference type="AlphaFoldDB" id="A0A157NSU0"/>
<dbReference type="Gene3D" id="3.40.50.1820">
    <property type="entry name" value="alpha/beta hydrolase"/>
    <property type="match status" value="1"/>
</dbReference>
<sequence>MPLSDTLHLRAIRGFHVGGSLQALHGQAVRTLQTVPGLPPRASDPNGHCAAGQLYVQHFQQAHPGSPWPVYLWHGGGMTGCTWELTPDGRPGWHDYFMRQGYDTLVSDAVERGRASWPTQALAEAGPPEARTLEQTWDLFRLGQRQPDGQWRAHAGLQFPCEALPQLIKQFVPRWTAHREQAIAAYIALLEQTGPGIVIAHSEGGRLAQAVAQARPELIRALVLVEPAGGVTLQPGQADALRAVPVCVVWGDFFETSPLWRQYRQGCERWLQTLRKAGVRADVLDLPALGLTGNSHLPMMDRNSLQVASHVLAWIRQAAA</sequence>
<evidence type="ECO:0000313" key="2">
    <source>
        <dbReference type="Proteomes" id="UP000076825"/>
    </source>
</evidence>